<evidence type="ECO:0000313" key="3">
    <source>
        <dbReference type="EMBL" id="KAF4355739.1"/>
    </source>
</evidence>
<dbReference type="Pfam" id="PF09331">
    <property type="entry name" value="DUF1985"/>
    <property type="match status" value="1"/>
</dbReference>
<gene>
    <name evidence="3" type="ORF">G4B88_030339</name>
</gene>
<organism evidence="3 4">
    <name type="scientific">Cannabis sativa</name>
    <name type="common">Hemp</name>
    <name type="synonym">Marijuana</name>
    <dbReference type="NCBI Taxonomy" id="3483"/>
    <lineage>
        <taxon>Eukaryota</taxon>
        <taxon>Viridiplantae</taxon>
        <taxon>Streptophyta</taxon>
        <taxon>Embryophyta</taxon>
        <taxon>Tracheophyta</taxon>
        <taxon>Spermatophyta</taxon>
        <taxon>Magnoliopsida</taxon>
        <taxon>eudicotyledons</taxon>
        <taxon>Gunneridae</taxon>
        <taxon>Pentapetalae</taxon>
        <taxon>rosids</taxon>
        <taxon>fabids</taxon>
        <taxon>Rosales</taxon>
        <taxon>Cannabaceae</taxon>
        <taxon>Cannabis</taxon>
    </lineage>
</organism>
<evidence type="ECO:0000313" key="4">
    <source>
        <dbReference type="Proteomes" id="UP000583929"/>
    </source>
</evidence>
<comment type="caution">
    <text evidence="3">The sequence shown here is derived from an EMBL/GenBank/DDBJ whole genome shotgun (WGS) entry which is preliminary data.</text>
</comment>
<dbReference type="InterPro" id="IPR041677">
    <property type="entry name" value="DNA2/NAM7_AAA_11"/>
</dbReference>
<dbReference type="PANTHER" id="PTHR10887:SF515">
    <property type="entry name" value="P-LOOP CONTAINING NUCLEOSIDE TRIPHOSPHATE HYDROLASES SUPERFAMILY PROTEIN"/>
    <property type="match status" value="1"/>
</dbReference>
<protein>
    <recommendedName>
        <fullName evidence="5">DNA2/NAM7 helicase helicase domain-containing protein</fullName>
    </recommendedName>
</protein>
<name>A0A7J6EDJ5_CANSA</name>
<reference evidence="3 4" key="1">
    <citation type="journal article" date="2020" name="bioRxiv">
        <title>Sequence and annotation of 42 cannabis genomes reveals extensive copy number variation in cannabinoid synthesis and pathogen resistance genes.</title>
        <authorList>
            <person name="Mckernan K.J."/>
            <person name="Helbert Y."/>
            <person name="Kane L.T."/>
            <person name="Ebling H."/>
            <person name="Zhang L."/>
            <person name="Liu B."/>
            <person name="Eaton Z."/>
            <person name="Mclaughlin S."/>
            <person name="Kingan S."/>
            <person name="Baybayan P."/>
            <person name="Concepcion G."/>
            <person name="Jordan M."/>
            <person name="Riva A."/>
            <person name="Barbazuk W."/>
            <person name="Harkins T."/>
        </authorList>
    </citation>
    <scope>NUCLEOTIDE SEQUENCE [LARGE SCALE GENOMIC DNA]</scope>
    <source>
        <strain evidence="4">cv. Jamaican Lion 4</strain>
        <tissue evidence="3">Leaf</tissue>
    </source>
</reference>
<accession>A0A7J6EDJ5</accession>
<proteinExistence type="predicted"/>
<dbReference type="Proteomes" id="UP000583929">
    <property type="component" value="Unassembled WGS sequence"/>
</dbReference>
<dbReference type="Gene3D" id="3.40.50.300">
    <property type="entry name" value="P-loop containing nucleotide triphosphate hydrolases"/>
    <property type="match status" value="1"/>
</dbReference>
<evidence type="ECO:0000259" key="1">
    <source>
        <dbReference type="Pfam" id="PF09331"/>
    </source>
</evidence>
<feature type="domain" description="DNA2/NAM7 helicase helicase" evidence="2">
    <location>
        <begin position="311"/>
        <end position="426"/>
    </location>
</feature>
<evidence type="ECO:0008006" key="5">
    <source>
        <dbReference type="Google" id="ProtNLM"/>
    </source>
</evidence>
<dbReference type="GO" id="GO:0004386">
    <property type="term" value="F:helicase activity"/>
    <property type="evidence" value="ECO:0007669"/>
    <property type="project" value="InterPro"/>
</dbReference>
<sequence length="443" mass="50210">MLYLGRFSLAEFAVITGLLCNGDNDMKKYAKRENAFVDKYFFEQQVTHGAVEQRFMFSGFKSDEYAVKMTILYLLTNGLICSPAVKKVKKVEDEMLVDNKCNGSQPTFDIMCFITSQPSDDNGNDDKKEVVVMRLVPRKLKVEGKVLHNEIMAPNQRNNAKETNHYHQIIFLCTYRYERVTDMLPCTLSSYLVLYVDFSLLLVVRLGKAKEDDEDVHVVDYTAEEKFYSCDIDLYNRREAILKIFEFSPPILFPAISCKLLYQSLRIEDEDGAGSSSTTEDENGNDNSYNSTTNFKAKCEVKLVKSLSSNMNESQTSAVLACRHMMHCKSRDAFELIWGPPGTGKTKANATLLVSLLKMNYRTLLCAPTNVAITEVASQVLKIVTESKSMFCSLGDILLFGNMEELKVGSDIKDVFLEYRVQRLVECLGPDGFYSSHLRIDGF</sequence>
<dbReference type="InterPro" id="IPR027417">
    <property type="entry name" value="P-loop_NTPase"/>
</dbReference>
<dbReference type="Pfam" id="PF13086">
    <property type="entry name" value="AAA_11"/>
    <property type="match status" value="1"/>
</dbReference>
<feature type="domain" description="DUF1985" evidence="1">
    <location>
        <begin position="6"/>
        <end position="99"/>
    </location>
</feature>
<dbReference type="AlphaFoldDB" id="A0A7J6EDJ5"/>
<dbReference type="PANTHER" id="PTHR10887">
    <property type="entry name" value="DNA2/NAM7 HELICASE FAMILY"/>
    <property type="match status" value="1"/>
</dbReference>
<keyword evidence="4" id="KW-1185">Reference proteome</keyword>
<dbReference type="InterPro" id="IPR045055">
    <property type="entry name" value="DNA2/NAM7-like"/>
</dbReference>
<dbReference type="EMBL" id="JAATIQ010000444">
    <property type="protein sequence ID" value="KAF4355739.1"/>
    <property type="molecule type" value="Genomic_DNA"/>
</dbReference>
<dbReference type="SUPFAM" id="SSF52540">
    <property type="entry name" value="P-loop containing nucleoside triphosphate hydrolases"/>
    <property type="match status" value="1"/>
</dbReference>
<dbReference type="InterPro" id="IPR015410">
    <property type="entry name" value="DUF1985"/>
</dbReference>
<evidence type="ECO:0000259" key="2">
    <source>
        <dbReference type="Pfam" id="PF13086"/>
    </source>
</evidence>